<dbReference type="WBParaSite" id="nRc.2.0.1.t44369-RA">
    <property type="protein sequence ID" value="nRc.2.0.1.t44369-RA"/>
    <property type="gene ID" value="nRc.2.0.1.g44369"/>
</dbReference>
<proteinExistence type="predicted"/>
<accession>A0A915L3M9</accession>
<sequence length="82" mass="9425">MPFLSAAYKNDMSYPAYVYIVPEYNTLTSTPWEPWLQPGVSEDDAAYYQQVFQKSKTVRLLDHRGCLYLATILIMLNLGEPS</sequence>
<protein>
    <submittedName>
        <fullName evidence="2">Uncharacterized protein</fullName>
    </submittedName>
</protein>
<evidence type="ECO:0000313" key="1">
    <source>
        <dbReference type="Proteomes" id="UP000887565"/>
    </source>
</evidence>
<keyword evidence="1" id="KW-1185">Reference proteome</keyword>
<reference evidence="2" key="1">
    <citation type="submission" date="2022-11" db="UniProtKB">
        <authorList>
            <consortium name="WormBaseParasite"/>
        </authorList>
    </citation>
    <scope>IDENTIFICATION</scope>
</reference>
<dbReference type="Proteomes" id="UP000887565">
    <property type="component" value="Unplaced"/>
</dbReference>
<dbReference type="AlphaFoldDB" id="A0A915L3M9"/>
<evidence type="ECO:0000313" key="2">
    <source>
        <dbReference type="WBParaSite" id="nRc.2.0.1.t44369-RA"/>
    </source>
</evidence>
<organism evidence="1 2">
    <name type="scientific">Romanomermis culicivorax</name>
    <name type="common">Nematode worm</name>
    <dbReference type="NCBI Taxonomy" id="13658"/>
    <lineage>
        <taxon>Eukaryota</taxon>
        <taxon>Metazoa</taxon>
        <taxon>Ecdysozoa</taxon>
        <taxon>Nematoda</taxon>
        <taxon>Enoplea</taxon>
        <taxon>Dorylaimia</taxon>
        <taxon>Mermithida</taxon>
        <taxon>Mermithoidea</taxon>
        <taxon>Mermithidae</taxon>
        <taxon>Romanomermis</taxon>
    </lineage>
</organism>
<name>A0A915L3M9_ROMCU</name>